<sequence length="177" mass="21644">MTKSMNMIIFIMMNFIFLMILINMIPSNYKNFHPMIMGMFLMTFTTLISINLSINLLYSWWSMIIFIIIMGGLMILFLYFNSFINNMITSFKLMFFKNLMYKITTFIMFLIIYTFKSNKLIYWINYFNNINQNFNIILLYFHNFNYNYLFSIFYILISLNLTVKMIIKNKFMLRKLN</sequence>
<geneLocation type="mitochondrion" evidence="2"/>
<organism evidence="2">
    <name type="scientific">Platencyrtus parkeri</name>
    <dbReference type="NCBI Taxonomy" id="752748"/>
    <lineage>
        <taxon>Eukaryota</taxon>
        <taxon>Metazoa</taxon>
        <taxon>Ecdysozoa</taxon>
        <taxon>Arthropoda</taxon>
        <taxon>Hexapoda</taxon>
        <taxon>Insecta</taxon>
        <taxon>Pterygota</taxon>
        <taxon>Neoptera</taxon>
        <taxon>Endopterygota</taxon>
        <taxon>Hymenoptera</taxon>
        <taxon>Apocrita</taxon>
        <taxon>Proctotrupomorpha</taxon>
        <taxon>Chalcidoidea</taxon>
        <taxon>Encyrtidae</taxon>
        <taxon>Encyrtinae</taxon>
        <taxon>Platencyrtus</taxon>
    </lineage>
</organism>
<keyword evidence="2" id="KW-0496">Mitochondrion</keyword>
<accession>A0A7G5WI29</accession>
<keyword evidence="1" id="KW-0472">Membrane</keyword>
<keyword evidence="1" id="KW-0812">Transmembrane</keyword>
<evidence type="ECO:0000256" key="1">
    <source>
        <dbReference type="SAM" id="Phobius"/>
    </source>
</evidence>
<gene>
    <name evidence="2" type="primary">ND6</name>
</gene>
<feature type="transmembrane region" description="Helical" evidence="1">
    <location>
        <begin position="6"/>
        <end position="24"/>
    </location>
</feature>
<dbReference type="EMBL" id="MN296710">
    <property type="protein sequence ID" value="QMX85845.1"/>
    <property type="molecule type" value="Genomic_DNA"/>
</dbReference>
<feature type="transmembrane region" description="Helical" evidence="1">
    <location>
        <begin position="99"/>
        <end position="115"/>
    </location>
</feature>
<reference evidence="2" key="1">
    <citation type="submission" date="2019-08" db="EMBL/GenBank/DDBJ databases">
        <title>The mitochondrial genome of Platencyrtus parkeri (Hymenoptera: Encyrtidae).</title>
        <authorList>
            <person name="Xiong M."/>
        </authorList>
    </citation>
    <scope>NUCLEOTIDE SEQUENCE</scope>
</reference>
<proteinExistence type="predicted"/>
<protein>
    <submittedName>
        <fullName evidence="2">NADH dehydrogenase subunit 6</fullName>
    </submittedName>
</protein>
<name>A0A7G5WI29_9HYME</name>
<keyword evidence="1" id="KW-1133">Transmembrane helix</keyword>
<dbReference type="AlphaFoldDB" id="A0A7G5WI29"/>
<evidence type="ECO:0000313" key="2">
    <source>
        <dbReference type="EMBL" id="QMX85845.1"/>
    </source>
</evidence>
<feature type="transmembrane region" description="Helical" evidence="1">
    <location>
        <begin position="36"/>
        <end position="54"/>
    </location>
</feature>
<feature type="transmembrane region" description="Helical" evidence="1">
    <location>
        <begin position="60"/>
        <end position="79"/>
    </location>
</feature>